<dbReference type="Proteomes" id="UP001412067">
    <property type="component" value="Unassembled WGS sequence"/>
</dbReference>
<evidence type="ECO:0000313" key="3">
    <source>
        <dbReference type="Proteomes" id="UP001412067"/>
    </source>
</evidence>
<accession>A0ABR2MHY4</accession>
<evidence type="ECO:0000256" key="1">
    <source>
        <dbReference type="SAM" id="MobiDB-lite"/>
    </source>
</evidence>
<proteinExistence type="predicted"/>
<gene>
    <name evidence="2" type="ORF">KSP40_PGU005726</name>
</gene>
<dbReference type="PANTHER" id="PTHR37736:SF1">
    <property type="entry name" value="GLYCINE-RICH PROTEIN"/>
    <property type="match status" value="1"/>
</dbReference>
<sequence length="461" mass="50678">MASTMSPSCSESAADGPVLNLMNKRLRALRKKYNRILQMEASVAQGKTLNKEQEEVLRSRPGVVALIDEYEKLRSPLAAAVQEELVLAGVSASGTSAENPNPTPAEAADDASSSIDSAVEGLLALLYFGCLFDVKPQSEFTSMMLMRTHERVCCLTYDYVTDDAVELLGETDLDMISALGGMVTSRPLHSGISHRSALQGCLQHAKLWLEGAHQAIAADSSVTYASLREKLKKIMDSDYYTATPEMKAPVDVAAAVGKYSAACQALVSEANEEPTPNIQSDIVQTDYNEQIFLLCRRKKIFWLSKLTPINLALHTIFRRMRRMIPILLLEILTLRHTTHNNQQKKRSITRLTMSRRINNIFIVGHTQTTREEAVAAYPRASIVEGIQMRVAVSVEAVAVATRTGGTSTTTRVIILGATITPGVGVGDLDLLAMALPMLNWAQVLDNLFFFQFKSCFVQHDI</sequence>
<feature type="compositionally biased region" description="Low complexity" evidence="1">
    <location>
        <begin position="97"/>
        <end position="111"/>
    </location>
</feature>
<name>A0ABR2MHY4_9ASPA</name>
<comment type="caution">
    <text evidence="2">The sequence shown here is derived from an EMBL/GenBank/DDBJ whole genome shotgun (WGS) entry which is preliminary data.</text>
</comment>
<evidence type="ECO:0000313" key="2">
    <source>
        <dbReference type="EMBL" id="KAK8963603.1"/>
    </source>
</evidence>
<reference evidence="2 3" key="1">
    <citation type="journal article" date="2022" name="Nat. Plants">
        <title>Genomes of leafy and leafless Platanthera orchids illuminate the evolution of mycoheterotrophy.</title>
        <authorList>
            <person name="Li M.H."/>
            <person name="Liu K.W."/>
            <person name="Li Z."/>
            <person name="Lu H.C."/>
            <person name="Ye Q.L."/>
            <person name="Zhang D."/>
            <person name="Wang J.Y."/>
            <person name="Li Y.F."/>
            <person name="Zhong Z.M."/>
            <person name="Liu X."/>
            <person name="Yu X."/>
            <person name="Liu D.K."/>
            <person name="Tu X.D."/>
            <person name="Liu B."/>
            <person name="Hao Y."/>
            <person name="Liao X.Y."/>
            <person name="Jiang Y.T."/>
            <person name="Sun W.H."/>
            <person name="Chen J."/>
            <person name="Chen Y.Q."/>
            <person name="Ai Y."/>
            <person name="Zhai J.W."/>
            <person name="Wu S.S."/>
            <person name="Zhou Z."/>
            <person name="Hsiao Y.Y."/>
            <person name="Wu W.L."/>
            <person name="Chen Y.Y."/>
            <person name="Lin Y.F."/>
            <person name="Hsu J.L."/>
            <person name="Li C.Y."/>
            <person name="Wang Z.W."/>
            <person name="Zhao X."/>
            <person name="Zhong W.Y."/>
            <person name="Ma X.K."/>
            <person name="Ma L."/>
            <person name="Huang J."/>
            <person name="Chen G.Z."/>
            <person name="Huang M.Z."/>
            <person name="Huang L."/>
            <person name="Peng D.H."/>
            <person name="Luo Y.B."/>
            <person name="Zou S.Q."/>
            <person name="Chen S.P."/>
            <person name="Lan S."/>
            <person name="Tsai W.C."/>
            <person name="Van de Peer Y."/>
            <person name="Liu Z.J."/>
        </authorList>
    </citation>
    <scope>NUCLEOTIDE SEQUENCE [LARGE SCALE GENOMIC DNA]</scope>
    <source>
        <strain evidence="2">Lor288</strain>
    </source>
</reference>
<organism evidence="2 3">
    <name type="scientific">Platanthera guangdongensis</name>
    <dbReference type="NCBI Taxonomy" id="2320717"/>
    <lineage>
        <taxon>Eukaryota</taxon>
        <taxon>Viridiplantae</taxon>
        <taxon>Streptophyta</taxon>
        <taxon>Embryophyta</taxon>
        <taxon>Tracheophyta</taxon>
        <taxon>Spermatophyta</taxon>
        <taxon>Magnoliopsida</taxon>
        <taxon>Liliopsida</taxon>
        <taxon>Asparagales</taxon>
        <taxon>Orchidaceae</taxon>
        <taxon>Orchidoideae</taxon>
        <taxon>Orchideae</taxon>
        <taxon>Orchidinae</taxon>
        <taxon>Platanthera</taxon>
    </lineage>
</organism>
<dbReference type="PANTHER" id="PTHR37736">
    <property type="entry name" value="GLYCINE-RICH PROTEIN"/>
    <property type="match status" value="1"/>
</dbReference>
<keyword evidence="3" id="KW-1185">Reference proteome</keyword>
<protein>
    <submittedName>
        <fullName evidence="2">Uncharacterized protein</fullName>
    </submittedName>
</protein>
<dbReference type="EMBL" id="JBBWWR010000007">
    <property type="protein sequence ID" value="KAK8963603.1"/>
    <property type="molecule type" value="Genomic_DNA"/>
</dbReference>
<feature type="region of interest" description="Disordered" evidence="1">
    <location>
        <begin position="92"/>
        <end position="111"/>
    </location>
</feature>